<feature type="region of interest" description="Disordered" evidence="1">
    <location>
        <begin position="304"/>
        <end position="326"/>
    </location>
</feature>
<proteinExistence type="evidence at transcript level"/>
<accession>Q7Z0V3</accession>
<evidence type="ECO:0000256" key="1">
    <source>
        <dbReference type="SAM" id="MobiDB-lite"/>
    </source>
</evidence>
<dbReference type="AlphaFoldDB" id="Q7Z0V3"/>
<dbReference type="EMBL" id="AY303625">
    <property type="protein sequence ID" value="AAP70314.1"/>
    <property type="molecule type" value="mRNA"/>
</dbReference>
<dbReference type="VEuPathDB" id="TriTrypDB:LdCL_320037700"/>
<feature type="compositionally biased region" description="Basic and acidic residues" evidence="1">
    <location>
        <begin position="311"/>
        <end position="323"/>
    </location>
</feature>
<reference evidence="2" key="1">
    <citation type="submission" date="2003-05" db="EMBL/GenBank/DDBJ databases">
        <title>Cloning and characterization of an hemolysin from Leishmania donovani.</title>
        <authorList>
            <person name="Villa H."/>
            <person name="Garcia-Estrada C."/>
            <person name="Perez-Pertejo Y."/>
            <person name="Reguera R."/>
            <person name="Balana-Fouce R."/>
            <person name="Ordonez D."/>
        </authorList>
    </citation>
    <scope>NUCLEOTIDE SEQUENCE</scope>
</reference>
<dbReference type="VEuPathDB" id="TriTrypDB:LDHU3_32.4040"/>
<evidence type="ECO:0000313" key="2">
    <source>
        <dbReference type="EMBL" id="AAP70314.1"/>
    </source>
</evidence>
<sequence>MFNVVPLLFVKHKLHLGTLLHHTLKHIHTNTNQYTRVPSTARHETFFRLAFFVPAPIAARILVILTRLAGTMAGLALCLFSLDATRLSGISHTGDPAEAERSRRLLLDSRRSFTGYLLSSRGNDFALGEWLPLILKDTSSLLSPLVAVTLLFCEILSRAFFIQNAFEVPLSCLLYSGLMSRPGAWPIASLLVGWVLWPTRNAVFFQLRRSCAALFEYKPCEAEKGKRAEVEEDSVESQENGEENLTKKGIMLMRNVLGFSESTAKDMVQLPIEKNVQVAHRHPSLSIRHCRGVRQGIQLHPSLRERRRLSKRDANPHGKDGHRAHLPIRVCGGDCQ</sequence>
<organism evidence="2">
    <name type="scientific">Leishmania donovani</name>
    <dbReference type="NCBI Taxonomy" id="5661"/>
    <lineage>
        <taxon>Eukaryota</taxon>
        <taxon>Discoba</taxon>
        <taxon>Euglenozoa</taxon>
        <taxon>Kinetoplastea</taxon>
        <taxon>Metakinetoplastina</taxon>
        <taxon>Trypanosomatida</taxon>
        <taxon>Trypanosomatidae</taxon>
        <taxon>Leishmaniinae</taxon>
        <taxon>Leishmania</taxon>
    </lineage>
</organism>
<feature type="non-terminal residue" evidence="2">
    <location>
        <position position="336"/>
    </location>
</feature>
<name>Q7Z0V3_LEIDO</name>
<protein>
    <submittedName>
        <fullName evidence="2">Hemolysin</fullName>
    </submittedName>
</protein>